<feature type="domain" description="Pili assembly chaperone N-terminal" evidence="8">
    <location>
        <begin position="26"/>
        <end position="147"/>
    </location>
</feature>
<dbReference type="Pfam" id="PF00345">
    <property type="entry name" value="PapD_N"/>
    <property type="match status" value="1"/>
</dbReference>
<protein>
    <submittedName>
        <fullName evidence="10">Molecular chaperone</fullName>
    </submittedName>
</protein>
<dbReference type="InterPro" id="IPR016147">
    <property type="entry name" value="Pili_assmbl_chaperone_N"/>
</dbReference>
<keyword evidence="4" id="KW-0732">Signal</keyword>
<evidence type="ECO:0000256" key="6">
    <source>
        <dbReference type="ARBA" id="ARBA00023186"/>
    </source>
</evidence>
<evidence type="ECO:0000256" key="2">
    <source>
        <dbReference type="ARBA" id="ARBA00007399"/>
    </source>
</evidence>
<dbReference type="GO" id="GO:0030288">
    <property type="term" value="C:outer membrane-bounded periplasmic space"/>
    <property type="evidence" value="ECO:0007669"/>
    <property type="project" value="InterPro"/>
</dbReference>
<dbReference type="PANTHER" id="PTHR30251:SF10">
    <property type="entry name" value="FIMBRIAL CHAPERONE YEHC-RELATED"/>
    <property type="match status" value="1"/>
</dbReference>
<accession>A0AAE4FCG4</accession>
<evidence type="ECO:0000256" key="5">
    <source>
        <dbReference type="ARBA" id="ARBA00022764"/>
    </source>
</evidence>
<name>A0AAE4FCG4_MORMO</name>
<dbReference type="InterPro" id="IPR050643">
    <property type="entry name" value="Periplasmic_pilus_chap"/>
</dbReference>
<evidence type="ECO:0000256" key="4">
    <source>
        <dbReference type="ARBA" id="ARBA00022729"/>
    </source>
</evidence>
<evidence type="ECO:0000256" key="1">
    <source>
        <dbReference type="ARBA" id="ARBA00004418"/>
    </source>
</evidence>
<dbReference type="Gene3D" id="2.60.40.10">
    <property type="entry name" value="Immunoglobulins"/>
    <property type="match status" value="2"/>
</dbReference>
<gene>
    <name evidence="10" type="ORF">OSC06_04930</name>
</gene>
<dbReference type="Proteomes" id="UP001182247">
    <property type="component" value="Unassembled WGS sequence"/>
</dbReference>
<dbReference type="PRINTS" id="PR00969">
    <property type="entry name" value="CHAPERONPILI"/>
</dbReference>
<dbReference type="AlphaFoldDB" id="A0AAE4FCG4"/>
<keyword evidence="6 7" id="KW-0143">Chaperone</keyword>
<comment type="subcellular location">
    <subcellularLocation>
        <location evidence="1 7">Periplasm</location>
    </subcellularLocation>
</comment>
<evidence type="ECO:0000259" key="8">
    <source>
        <dbReference type="Pfam" id="PF00345"/>
    </source>
</evidence>
<evidence type="ECO:0000259" key="9">
    <source>
        <dbReference type="Pfam" id="PF02753"/>
    </source>
</evidence>
<sequence length="237" mass="26237">MKIHIMKKIILTLLLLTVTFVSPANVIINSTRVIYPQGSKEVPVQLFNTGTQQALVQAWIDDGNPDSTPETANVPFILTPPVVKIDGKNGQQLRVKMTPVQLPADRESLFYLNLLDIPPLPENSADKNMMQIAIRSRIKLFYRPSGLTLSADKAHTRLTFTRDGQHYILKNDSPYHINILGLKETANSRDLAEEGTMIAPYSQFTLPAAAGLPAGNHYSLTLIDDFGAINTYPLSLN</sequence>
<organism evidence="10 11">
    <name type="scientific">Morganella morganii</name>
    <name type="common">Proteus morganii</name>
    <dbReference type="NCBI Taxonomy" id="582"/>
    <lineage>
        <taxon>Bacteria</taxon>
        <taxon>Pseudomonadati</taxon>
        <taxon>Pseudomonadota</taxon>
        <taxon>Gammaproteobacteria</taxon>
        <taxon>Enterobacterales</taxon>
        <taxon>Morganellaceae</taxon>
        <taxon>Morganella</taxon>
    </lineage>
</organism>
<proteinExistence type="inferred from homology"/>
<dbReference type="InterPro" id="IPR016148">
    <property type="entry name" value="Pili_assmbl_chaperone_C"/>
</dbReference>
<dbReference type="SUPFAM" id="SSF49354">
    <property type="entry name" value="PapD-like"/>
    <property type="match status" value="1"/>
</dbReference>
<dbReference type="FunFam" id="2.60.40.10:FF:000458">
    <property type="entry name" value="Molecular chaperone FimC"/>
    <property type="match status" value="1"/>
</dbReference>
<comment type="caution">
    <text evidence="10">The sequence shown here is derived from an EMBL/GenBank/DDBJ whole genome shotgun (WGS) entry which is preliminary data.</text>
</comment>
<dbReference type="RefSeq" id="WP_004241253.1">
    <property type="nucleotide sequence ID" value="NZ_BFCJ01000023.1"/>
</dbReference>
<dbReference type="PANTHER" id="PTHR30251">
    <property type="entry name" value="PILUS ASSEMBLY CHAPERONE"/>
    <property type="match status" value="1"/>
</dbReference>
<dbReference type="PROSITE" id="PS00635">
    <property type="entry name" value="PILI_CHAPERONE"/>
    <property type="match status" value="1"/>
</dbReference>
<dbReference type="SUPFAM" id="SSF49584">
    <property type="entry name" value="Periplasmic chaperone C-domain"/>
    <property type="match status" value="1"/>
</dbReference>
<reference evidence="10" key="1">
    <citation type="submission" date="2023-02" db="EMBL/GenBank/DDBJ databases">
        <title>Detection, antimicrobial susceptibility and genomic characterization of NDM-producing species of Morganellaceae, Yersiniaceae, and Enterobacteriaceae other than Klebsiella.</title>
        <authorList>
            <person name="Camargo C.H."/>
            <person name="Sacchi C.T."/>
            <person name="Campos K.R."/>
        </authorList>
    </citation>
    <scope>NUCLEOTIDE SEQUENCE</scope>
    <source>
        <strain evidence="10">1189_21</strain>
    </source>
</reference>
<evidence type="ECO:0000256" key="7">
    <source>
        <dbReference type="RuleBase" id="RU003918"/>
    </source>
</evidence>
<dbReference type="InterPro" id="IPR013783">
    <property type="entry name" value="Ig-like_fold"/>
</dbReference>
<keyword evidence="3" id="KW-1029">Fimbrium biogenesis</keyword>
<dbReference type="GO" id="GO:0071555">
    <property type="term" value="P:cell wall organization"/>
    <property type="evidence" value="ECO:0007669"/>
    <property type="project" value="InterPro"/>
</dbReference>
<dbReference type="InterPro" id="IPR036316">
    <property type="entry name" value="Pili_assmbl_chap_C_dom_sf"/>
</dbReference>
<dbReference type="InterPro" id="IPR018046">
    <property type="entry name" value="Pili_assmbl_chaperone_CS"/>
</dbReference>
<dbReference type="Pfam" id="PF02753">
    <property type="entry name" value="PapD_C"/>
    <property type="match status" value="1"/>
</dbReference>
<dbReference type="InterPro" id="IPR001829">
    <property type="entry name" value="Pili_assmbl_chaperone_bac"/>
</dbReference>
<keyword evidence="5" id="KW-0574">Periplasm</keyword>
<evidence type="ECO:0000313" key="11">
    <source>
        <dbReference type="Proteomes" id="UP001182247"/>
    </source>
</evidence>
<feature type="domain" description="Pili assembly chaperone C-terminal" evidence="9">
    <location>
        <begin position="169"/>
        <end position="230"/>
    </location>
</feature>
<comment type="similarity">
    <text evidence="2 7">Belongs to the periplasmic pilus chaperone family.</text>
</comment>
<evidence type="ECO:0000313" key="10">
    <source>
        <dbReference type="EMBL" id="MDS0897306.1"/>
    </source>
</evidence>
<dbReference type="InterPro" id="IPR008962">
    <property type="entry name" value="PapD-like_sf"/>
</dbReference>
<dbReference type="EMBL" id="JAPKIY010000007">
    <property type="protein sequence ID" value="MDS0897306.1"/>
    <property type="molecule type" value="Genomic_DNA"/>
</dbReference>
<evidence type="ECO:0000256" key="3">
    <source>
        <dbReference type="ARBA" id="ARBA00022558"/>
    </source>
</evidence>